<gene>
    <name evidence="1" type="ORF">CSV91_02105</name>
</gene>
<evidence type="ECO:0000313" key="2">
    <source>
        <dbReference type="Proteomes" id="UP000225608"/>
    </source>
</evidence>
<dbReference type="Pfam" id="PF07751">
    <property type="entry name" value="Abi_2"/>
    <property type="match status" value="1"/>
</dbReference>
<organism evidence="1 2">
    <name type="scientific">Collinsella aerofaciens</name>
    <dbReference type="NCBI Taxonomy" id="74426"/>
    <lineage>
        <taxon>Bacteria</taxon>
        <taxon>Bacillati</taxon>
        <taxon>Actinomycetota</taxon>
        <taxon>Coriobacteriia</taxon>
        <taxon>Coriobacteriales</taxon>
        <taxon>Coriobacteriaceae</taxon>
        <taxon>Collinsella</taxon>
    </lineage>
</organism>
<dbReference type="InterPro" id="IPR011664">
    <property type="entry name" value="Abi_system_AbiD/AbiF-like"/>
</dbReference>
<sequence>MARKPFKTLEEQVAILESRGLSMPEYAAYALLGEDYYCVVNGYKEPFLDKEASAEAGHDVYAEGTGFGDLYGLFLFDRDLRNLTFKYLLKAEARVRSVAAYTFSEAYRELDAYLKIANYTDAKDYMVGPSHYDEDLAGLIALRTLVDFRNICARDERLWCARVGPVRDEDFSTMVAKLALILDSETISSFKSELASLVGGYAAESQRLGEVLYNSDLGVPRPEDDK</sequence>
<dbReference type="EMBL" id="CP024160">
    <property type="protein sequence ID" value="ATP53434.1"/>
    <property type="molecule type" value="Genomic_DNA"/>
</dbReference>
<reference evidence="1 2" key="1">
    <citation type="submission" date="2017-10" db="EMBL/GenBank/DDBJ databases">
        <title>Complete genome sequence of Collinsella aerofaciens isolated from the gut of a healthy adult Indian.</title>
        <authorList>
            <person name="Bag S."/>
            <person name="Ghosh T.S."/>
            <person name="Das B."/>
        </authorList>
    </citation>
    <scope>NUCLEOTIDE SEQUENCE [LARGE SCALE GENOMIC DNA]</scope>
    <source>
        <strain evidence="2">indica</strain>
    </source>
</reference>
<dbReference type="KEGG" id="caer:CSV91_02105"/>
<evidence type="ECO:0000313" key="1">
    <source>
        <dbReference type="EMBL" id="ATP53434.1"/>
    </source>
</evidence>
<proteinExistence type="predicted"/>
<accession>A0A2D1TVW5</accession>
<dbReference type="AlphaFoldDB" id="A0A2D1TVW5"/>
<protein>
    <submittedName>
        <fullName evidence="1">Uncharacterized protein</fullName>
    </submittedName>
</protein>
<dbReference type="RefSeq" id="WP_099431610.1">
    <property type="nucleotide sequence ID" value="NZ_CP024160.1"/>
</dbReference>
<dbReference type="Proteomes" id="UP000225608">
    <property type="component" value="Chromosome"/>
</dbReference>
<name>A0A2D1TVW5_9ACTN</name>